<sequence>MDNVPYIFVSIASYRDSELIPTLEDMISRCDNPHALRISICWQCSGEISIFLNHGMQLIEKRLHNGFNLYVFHYKKCVIRVISVHYYLSQGACWARHIAETLFDNEKYFLQIDSHCRFISGWDSEMITMLDRLLPHSPKPVITGYPPGYQPDKPTEKSGELIRIIFRGFSPDKILQLSPLVMNEKIDSPIRGSYLAGGFIFSLGSFVTDIPNDPNIFFEGEEIAMAVRAFTHGYDIYHPDKVLLWHFYGREEHVKVWSDHGEEAKSKGNIKQAWWERDASSKKRVNILLGQEKDTQCNLGMYGLGSQRTLSQFERRAGVHFSTCQVHPDVTGDQHLSYFSCGDLVESEWLSQLVGIHKKTIEFTPEQIDLLDKNALYWYIAIYTKSNHLIEQKTVYQNEIEEKMSSSDNSRFSIPVEITSNGSLTPYSVRICSFSGNSGWGETLEEAW</sequence>
<evidence type="ECO:0000313" key="2">
    <source>
        <dbReference type="EMBL" id="QGU85826.1"/>
    </source>
</evidence>
<dbReference type="InterPro" id="IPR029044">
    <property type="entry name" value="Nucleotide-diphossugar_trans"/>
</dbReference>
<dbReference type="Pfam" id="PF11397">
    <property type="entry name" value="GlcNAc"/>
    <property type="match status" value="2"/>
</dbReference>
<dbReference type="SUPFAM" id="SSF53448">
    <property type="entry name" value="Nucleotide-diphospho-sugar transferases"/>
    <property type="match status" value="1"/>
</dbReference>
<organism evidence="2 3">
    <name type="scientific">Erwinia sorbitola</name>
    <dbReference type="NCBI Taxonomy" id="2681984"/>
    <lineage>
        <taxon>Bacteria</taxon>
        <taxon>Pseudomonadati</taxon>
        <taxon>Pseudomonadota</taxon>
        <taxon>Gammaproteobacteria</taxon>
        <taxon>Enterobacterales</taxon>
        <taxon>Erwiniaceae</taxon>
        <taxon>Erwinia</taxon>
    </lineage>
</organism>
<keyword evidence="2" id="KW-0808">Transferase</keyword>
<evidence type="ECO:0000313" key="1">
    <source>
        <dbReference type="EMBL" id="MTD28136.1"/>
    </source>
</evidence>
<evidence type="ECO:0000313" key="3">
    <source>
        <dbReference type="Proteomes" id="UP000424752"/>
    </source>
</evidence>
<gene>
    <name evidence="1" type="ORF">GK011_14425</name>
    <name evidence="2" type="ORF">GN242_00690</name>
</gene>
<accession>A0A6I6EHG5</accession>
<dbReference type="KEGG" id="erwi:GN242_00690"/>
<reference evidence="2 3" key="2">
    <citation type="submission" date="2019-12" db="EMBL/GenBank/DDBJ databases">
        <title>Erwinia sp. nov., isolated from droppings of birds in the Qinghai-Tiebt plateau of China.</title>
        <authorList>
            <person name="Ge Y."/>
        </authorList>
    </citation>
    <scope>NUCLEOTIDE SEQUENCE [LARGE SCALE GENOMIC DNA]</scope>
    <source>
        <strain evidence="2 3">J780</strain>
    </source>
</reference>
<accession>A0A6L6GR33</accession>
<dbReference type="Proteomes" id="UP000424752">
    <property type="component" value="Chromosome"/>
</dbReference>
<dbReference type="EMBL" id="WLZX01000005">
    <property type="protein sequence ID" value="MTD28136.1"/>
    <property type="molecule type" value="Genomic_DNA"/>
</dbReference>
<dbReference type="Proteomes" id="UP000480164">
    <property type="component" value="Unassembled WGS sequence"/>
</dbReference>
<dbReference type="InterPro" id="IPR021067">
    <property type="entry name" value="Glycosyltransferase"/>
</dbReference>
<proteinExistence type="predicted"/>
<dbReference type="GO" id="GO:0016740">
    <property type="term" value="F:transferase activity"/>
    <property type="evidence" value="ECO:0007669"/>
    <property type="project" value="UniProtKB-KW"/>
</dbReference>
<dbReference type="EMBL" id="CP046509">
    <property type="protein sequence ID" value="QGU85826.1"/>
    <property type="molecule type" value="Genomic_DNA"/>
</dbReference>
<dbReference type="RefSeq" id="WP_154753388.1">
    <property type="nucleotide sequence ID" value="NZ_CP046509.1"/>
</dbReference>
<dbReference type="PANTHER" id="PTHR34496">
    <property type="entry name" value="GLCNAC TRANSFERASE-RELATED"/>
    <property type="match status" value="1"/>
</dbReference>
<reference evidence="1 4" key="1">
    <citation type="submission" date="2019-11" db="EMBL/GenBank/DDBJ databases">
        <title>Erwinia sp. nov., isolated from feces of birds in Tibet plateau of China.</title>
        <authorList>
            <person name="Ge Y."/>
        </authorList>
    </citation>
    <scope>NUCLEOTIDE SEQUENCE [LARGE SCALE GENOMIC DNA]</scope>
    <source>
        <strain evidence="1 4">J316</strain>
    </source>
</reference>
<protein>
    <submittedName>
        <fullName evidence="2">Glycosyltransferase</fullName>
    </submittedName>
</protein>
<dbReference type="PANTHER" id="PTHR34496:SF10">
    <property type="entry name" value="GLCNAC TRANSFERASE"/>
    <property type="match status" value="1"/>
</dbReference>
<dbReference type="AlphaFoldDB" id="A0A6I6EHG5"/>
<keyword evidence="4" id="KW-1185">Reference proteome</keyword>
<evidence type="ECO:0000313" key="4">
    <source>
        <dbReference type="Proteomes" id="UP000480164"/>
    </source>
</evidence>
<name>A0A6I6EHG5_9GAMM</name>